<dbReference type="Proteomes" id="UP000055024">
    <property type="component" value="Unassembled WGS sequence"/>
</dbReference>
<dbReference type="EMBL" id="JYDP01002871">
    <property type="protein sequence ID" value="KRY96389.1"/>
    <property type="molecule type" value="Genomic_DNA"/>
</dbReference>
<dbReference type="AlphaFoldDB" id="A0A0V1GDW2"/>
<gene>
    <name evidence="1" type="ORF">T11_10346</name>
</gene>
<name>A0A0V1GDW2_9BILA</name>
<proteinExistence type="predicted"/>
<comment type="caution">
    <text evidence="1">The sequence shown here is derived from an EMBL/GenBank/DDBJ whole genome shotgun (WGS) entry which is preliminary data.</text>
</comment>
<evidence type="ECO:0000313" key="1">
    <source>
        <dbReference type="EMBL" id="KRY96389.1"/>
    </source>
</evidence>
<protein>
    <submittedName>
        <fullName evidence="1">Uncharacterized protein</fullName>
    </submittedName>
</protein>
<keyword evidence="2" id="KW-1185">Reference proteome</keyword>
<organism evidence="1 2">
    <name type="scientific">Trichinella zimbabwensis</name>
    <dbReference type="NCBI Taxonomy" id="268475"/>
    <lineage>
        <taxon>Eukaryota</taxon>
        <taxon>Metazoa</taxon>
        <taxon>Ecdysozoa</taxon>
        <taxon>Nematoda</taxon>
        <taxon>Enoplea</taxon>
        <taxon>Dorylaimia</taxon>
        <taxon>Trichinellida</taxon>
        <taxon>Trichinellidae</taxon>
        <taxon>Trichinella</taxon>
    </lineage>
</organism>
<accession>A0A0V1GDW2</accession>
<reference evidence="1 2" key="1">
    <citation type="submission" date="2015-01" db="EMBL/GenBank/DDBJ databases">
        <title>Evolution of Trichinella species and genotypes.</title>
        <authorList>
            <person name="Korhonen P.K."/>
            <person name="Edoardo P."/>
            <person name="Giuseppe L.R."/>
            <person name="Gasser R.B."/>
        </authorList>
    </citation>
    <scope>NUCLEOTIDE SEQUENCE [LARGE SCALE GENOMIC DNA]</scope>
    <source>
        <strain evidence="1">ISS1029</strain>
    </source>
</reference>
<sequence>MLVNEFKVKIPINTARACNFIDGTPVITLQLKLTETECLLHYEAGCLH</sequence>
<evidence type="ECO:0000313" key="2">
    <source>
        <dbReference type="Proteomes" id="UP000055024"/>
    </source>
</evidence>